<evidence type="ECO:0000313" key="1">
    <source>
        <dbReference type="EMBL" id="PKZ42458.1"/>
    </source>
</evidence>
<sequence>MADRLTDLAKQGARLVRSQPVLQRGVHSVTEVVRSQPVLVDALSRLAALEGDERILPLATPPAAVEARRAAFPEDPGPERWPVVGVETHHLGAEEEQALAAVARQQLAEPWFRPVFLASEAAAAAARATGCPFDLVPAHATGPEVLGQRVADLLTGFGATSVLRADAAGLAPEHLLALRTVAARQRVAREARAARSRGFLRLHTPGR</sequence>
<dbReference type="AlphaFoldDB" id="A0A2I1PCU7"/>
<protein>
    <submittedName>
        <fullName evidence="1">Uncharacterized protein</fullName>
    </submittedName>
</protein>
<proteinExistence type="predicted"/>
<gene>
    <name evidence="1" type="ORF">CYJ76_02575</name>
</gene>
<name>A0A2I1PCU7_9MICO</name>
<comment type="caution">
    <text evidence="1">The sequence shown here is derived from an EMBL/GenBank/DDBJ whole genome shotgun (WGS) entry which is preliminary data.</text>
</comment>
<evidence type="ECO:0000313" key="2">
    <source>
        <dbReference type="Proteomes" id="UP000234206"/>
    </source>
</evidence>
<keyword evidence="2" id="KW-1185">Reference proteome</keyword>
<organism evidence="1 2">
    <name type="scientific">Kytococcus schroeteri</name>
    <dbReference type="NCBI Taxonomy" id="138300"/>
    <lineage>
        <taxon>Bacteria</taxon>
        <taxon>Bacillati</taxon>
        <taxon>Actinomycetota</taxon>
        <taxon>Actinomycetes</taxon>
        <taxon>Micrococcales</taxon>
        <taxon>Kytococcaceae</taxon>
        <taxon>Kytococcus</taxon>
    </lineage>
</organism>
<dbReference type="Proteomes" id="UP000234206">
    <property type="component" value="Unassembled WGS sequence"/>
</dbReference>
<dbReference type="RefSeq" id="WP_101849167.1">
    <property type="nucleotide sequence ID" value="NZ_PKIZ01000003.1"/>
</dbReference>
<reference evidence="1 2" key="1">
    <citation type="submission" date="2017-12" db="EMBL/GenBank/DDBJ databases">
        <title>Phylogenetic diversity of female urinary microbiome.</title>
        <authorList>
            <person name="Thomas-White K."/>
            <person name="Wolfe A.J."/>
        </authorList>
    </citation>
    <scope>NUCLEOTIDE SEQUENCE [LARGE SCALE GENOMIC DNA]</scope>
    <source>
        <strain evidence="1 2">UMB1298</strain>
    </source>
</reference>
<accession>A0A2I1PCU7</accession>
<dbReference type="EMBL" id="PKIZ01000003">
    <property type="protein sequence ID" value="PKZ42458.1"/>
    <property type="molecule type" value="Genomic_DNA"/>
</dbReference>